<protein>
    <recommendedName>
        <fullName evidence="1">Heterokaryon incompatibility domain-containing protein</fullName>
    </recommendedName>
</protein>
<reference evidence="2 3" key="1">
    <citation type="submission" date="2024-01" db="EMBL/GenBank/DDBJ databases">
        <title>A draft genome for the cacao thread blight pathogen Marasmiellus scandens.</title>
        <authorList>
            <person name="Baruah I.K."/>
            <person name="Leung J."/>
            <person name="Bukari Y."/>
            <person name="Amoako-Attah I."/>
            <person name="Meinhardt L.W."/>
            <person name="Bailey B.A."/>
            <person name="Cohen S.P."/>
        </authorList>
    </citation>
    <scope>NUCLEOTIDE SEQUENCE [LARGE SCALE GENOMIC DNA]</scope>
    <source>
        <strain evidence="2 3">GH-19</strain>
    </source>
</reference>
<name>A0ABR1ISG8_9AGAR</name>
<sequence>MVSTSLQFHPERADRKGNHIILYDTLARSSHDSNSTVPHLRSFASGDTTAVMPSETSSPHSHRWILVRKGGMISIPNPTSPALMENINRCPRRLIDTHSLKLVEFRENDTIPPYAILSHTWGKKGELIIWDRRSWYSDDEEVVYAEFIKPRKETFSKSGYRKIQGACQQACQDGIRYIWVDTCCIEQGNHEDVAANITSMHAYYQNAEICYAYLADIKEREDMFGDRDLWGFRTGWFGRGWTLQELLAPRTVVFFNKHWQRIGDKYNLRDDISHITTIPPIVLSGELSIQDVDVLTRMSWAVGRLTTKPQDEAYCLQGLLGVLVKPDYDESSYASFNRLGKALFDARPELKGRLGINDDLFKDPDSLSFYILIYDRYMGRSHHIANCSV</sequence>
<gene>
    <name evidence="2" type="ORF">VKT23_017243</name>
</gene>
<dbReference type="InterPro" id="IPR010730">
    <property type="entry name" value="HET"/>
</dbReference>
<evidence type="ECO:0000259" key="1">
    <source>
        <dbReference type="Pfam" id="PF06985"/>
    </source>
</evidence>
<dbReference type="EMBL" id="JBANRG010000070">
    <property type="protein sequence ID" value="KAK7439990.1"/>
    <property type="molecule type" value="Genomic_DNA"/>
</dbReference>
<dbReference type="Proteomes" id="UP001498398">
    <property type="component" value="Unassembled WGS sequence"/>
</dbReference>
<feature type="domain" description="Heterokaryon incompatibility" evidence="1">
    <location>
        <begin position="114"/>
        <end position="227"/>
    </location>
</feature>
<dbReference type="PANTHER" id="PTHR10622">
    <property type="entry name" value="HET DOMAIN-CONTAINING PROTEIN"/>
    <property type="match status" value="1"/>
</dbReference>
<dbReference type="PANTHER" id="PTHR10622:SF10">
    <property type="entry name" value="HET DOMAIN-CONTAINING PROTEIN"/>
    <property type="match status" value="1"/>
</dbReference>
<dbReference type="Pfam" id="PF06985">
    <property type="entry name" value="HET"/>
    <property type="match status" value="1"/>
</dbReference>
<organism evidence="2 3">
    <name type="scientific">Marasmiellus scandens</name>
    <dbReference type="NCBI Taxonomy" id="2682957"/>
    <lineage>
        <taxon>Eukaryota</taxon>
        <taxon>Fungi</taxon>
        <taxon>Dikarya</taxon>
        <taxon>Basidiomycota</taxon>
        <taxon>Agaricomycotina</taxon>
        <taxon>Agaricomycetes</taxon>
        <taxon>Agaricomycetidae</taxon>
        <taxon>Agaricales</taxon>
        <taxon>Marasmiineae</taxon>
        <taxon>Omphalotaceae</taxon>
        <taxon>Marasmiellus</taxon>
    </lineage>
</organism>
<evidence type="ECO:0000313" key="3">
    <source>
        <dbReference type="Proteomes" id="UP001498398"/>
    </source>
</evidence>
<accession>A0ABR1ISG8</accession>
<comment type="caution">
    <text evidence="2">The sequence shown here is derived from an EMBL/GenBank/DDBJ whole genome shotgun (WGS) entry which is preliminary data.</text>
</comment>
<keyword evidence="3" id="KW-1185">Reference proteome</keyword>
<evidence type="ECO:0000313" key="2">
    <source>
        <dbReference type="EMBL" id="KAK7439990.1"/>
    </source>
</evidence>
<proteinExistence type="predicted"/>